<dbReference type="GO" id="GO:0055085">
    <property type="term" value="P:transmembrane transport"/>
    <property type="evidence" value="ECO:0007669"/>
    <property type="project" value="UniProtKB-ARBA"/>
</dbReference>
<keyword evidence="3" id="KW-0813">Transport</keyword>
<accession>F9Y5X9</accession>
<dbReference type="CDD" id="cd03257">
    <property type="entry name" value="ABC_NikE_OppD_transporters"/>
    <property type="match status" value="1"/>
</dbReference>
<keyword evidence="7" id="KW-0472">Membrane</keyword>
<evidence type="ECO:0000256" key="2">
    <source>
        <dbReference type="ARBA" id="ARBA00005417"/>
    </source>
</evidence>
<evidence type="ECO:0000313" key="9">
    <source>
        <dbReference type="EMBL" id="AEM40804.1"/>
    </source>
</evidence>
<evidence type="ECO:0000256" key="4">
    <source>
        <dbReference type="ARBA" id="ARBA00022475"/>
    </source>
</evidence>
<gene>
    <name evidence="9" type="primary">dppD</name>
    <name evidence="9" type="ordered locus">KVU_0965</name>
</gene>
<dbReference type="Proteomes" id="UP000000692">
    <property type="component" value="Chromosome"/>
</dbReference>
<evidence type="ECO:0000256" key="6">
    <source>
        <dbReference type="ARBA" id="ARBA00022840"/>
    </source>
</evidence>
<evidence type="ECO:0000256" key="3">
    <source>
        <dbReference type="ARBA" id="ARBA00022448"/>
    </source>
</evidence>
<dbReference type="PANTHER" id="PTHR43297:SF2">
    <property type="entry name" value="DIPEPTIDE TRANSPORT ATP-BINDING PROTEIN DPPD"/>
    <property type="match status" value="1"/>
</dbReference>
<dbReference type="eggNOG" id="COG0444">
    <property type="taxonomic scope" value="Bacteria"/>
</dbReference>
<evidence type="ECO:0000313" key="10">
    <source>
        <dbReference type="Proteomes" id="UP000000692"/>
    </source>
</evidence>
<dbReference type="SUPFAM" id="SSF52540">
    <property type="entry name" value="P-loop containing nucleoside triphosphate hydrolases"/>
    <property type="match status" value="1"/>
</dbReference>
<keyword evidence="10" id="KW-1185">Reference proteome</keyword>
<dbReference type="InterPro" id="IPR003593">
    <property type="entry name" value="AAA+_ATPase"/>
</dbReference>
<dbReference type="InterPro" id="IPR050388">
    <property type="entry name" value="ABC_Ni/Peptide_Import"/>
</dbReference>
<dbReference type="PROSITE" id="PS00211">
    <property type="entry name" value="ABC_TRANSPORTER_1"/>
    <property type="match status" value="1"/>
</dbReference>
<proteinExistence type="inferred from homology"/>
<dbReference type="EMBL" id="CP002018">
    <property type="protein sequence ID" value="AEM40804.1"/>
    <property type="molecule type" value="Genomic_DNA"/>
</dbReference>
<dbReference type="Pfam" id="PF08352">
    <property type="entry name" value="oligo_HPY"/>
    <property type="match status" value="1"/>
</dbReference>
<dbReference type="RefSeq" id="WP_013384264.1">
    <property type="nucleotide sequence ID" value="NC_017384.1"/>
</dbReference>
<comment type="subcellular location">
    <subcellularLocation>
        <location evidence="1">Cell inner membrane</location>
        <topology evidence="1">Peripheral membrane protein</topology>
    </subcellularLocation>
</comment>
<evidence type="ECO:0000256" key="5">
    <source>
        <dbReference type="ARBA" id="ARBA00022741"/>
    </source>
</evidence>
<keyword evidence="5" id="KW-0547">Nucleotide-binding</keyword>
<name>F9Y5X9_KETVW</name>
<dbReference type="InterPro" id="IPR017871">
    <property type="entry name" value="ABC_transporter-like_CS"/>
</dbReference>
<dbReference type="InterPro" id="IPR013563">
    <property type="entry name" value="Oligopep_ABC_C"/>
</dbReference>
<evidence type="ECO:0000259" key="8">
    <source>
        <dbReference type="PROSITE" id="PS50893"/>
    </source>
</evidence>
<dbReference type="GO" id="GO:0016887">
    <property type="term" value="F:ATP hydrolysis activity"/>
    <property type="evidence" value="ECO:0007669"/>
    <property type="project" value="InterPro"/>
</dbReference>
<dbReference type="InterPro" id="IPR027417">
    <property type="entry name" value="P-loop_NTPase"/>
</dbReference>
<dbReference type="GO" id="GO:0005524">
    <property type="term" value="F:ATP binding"/>
    <property type="evidence" value="ECO:0007669"/>
    <property type="project" value="UniProtKB-KW"/>
</dbReference>
<dbReference type="PATRIC" id="fig|759362.5.peg.996"/>
<evidence type="ECO:0000256" key="1">
    <source>
        <dbReference type="ARBA" id="ARBA00004417"/>
    </source>
</evidence>
<dbReference type="PANTHER" id="PTHR43297">
    <property type="entry name" value="OLIGOPEPTIDE TRANSPORT ATP-BINDING PROTEIN APPD"/>
    <property type="match status" value="1"/>
</dbReference>
<dbReference type="AlphaFoldDB" id="F9Y5X9"/>
<dbReference type="NCBIfam" id="TIGR01727">
    <property type="entry name" value="oligo_HPY"/>
    <property type="match status" value="1"/>
</dbReference>
<dbReference type="PROSITE" id="PS50893">
    <property type="entry name" value="ABC_TRANSPORTER_2"/>
    <property type="match status" value="1"/>
</dbReference>
<evidence type="ECO:0000256" key="7">
    <source>
        <dbReference type="ARBA" id="ARBA00023136"/>
    </source>
</evidence>
<feature type="domain" description="ABC transporter" evidence="8">
    <location>
        <begin position="13"/>
        <end position="262"/>
    </location>
</feature>
<keyword evidence="4" id="KW-1003">Cell membrane</keyword>
<dbReference type="GO" id="GO:0005886">
    <property type="term" value="C:plasma membrane"/>
    <property type="evidence" value="ECO:0007669"/>
    <property type="project" value="UniProtKB-SubCell"/>
</dbReference>
<dbReference type="FunFam" id="3.40.50.300:FF:000016">
    <property type="entry name" value="Oligopeptide ABC transporter ATP-binding component"/>
    <property type="match status" value="1"/>
</dbReference>
<keyword evidence="6" id="KW-0067">ATP-binding</keyword>
<dbReference type="Pfam" id="PF00005">
    <property type="entry name" value="ABC_tran"/>
    <property type="match status" value="1"/>
</dbReference>
<dbReference type="SMART" id="SM00382">
    <property type="entry name" value="AAA"/>
    <property type="match status" value="1"/>
</dbReference>
<dbReference type="HOGENOM" id="CLU_000604_1_23_5"/>
<dbReference type="InterPro" id="IPR003439">
    <property type="entry name" value="ABC_transporter-like_ATP-bd"/>
</dbReference>
<dbReference type="GO" id="GO:0015833">
    <property type="term" value="P:peptide transport"/>
    <property type="evidence" value="ECO:0007669"/>
    <property type="project" value="InterPro"/>
</dbReference>
<dbReference type="KEGG" id="kvl:KVU_0965"/>
<reference evidence="9 10" key="1">
    <citation type="journal article" date="2011" name="J. Bacteriol.">
        <title>Complete genome sequence of the industrial strain Ketogulonicigenium vulgare WSH-001.</title>
        <authorList>
            <person name="Liu L."/>
            <person name="Li Y."/>
            <person name="Zhang J."/>
            <person name="Zhou Z."/>
            <person name="Liu J."/>
            <person name="Li X."/>
            <person name="Zhou J."/>
            <person name="Du G."/>
            <person name="Wang L."/>
            <person name="Chen J."/>
        </authorList>
    </citation>
    <scope>NUCLEOTIDE SEQUENCE [LARGE SCALE GENOMIC DNA]</scope>
    <source>
        <strain evidence="9 10">WSH-001</strain>
    </source>
</reference>
<organism evidence="9 10">
    <name type="scientific">Ketogulonicigenium vulgare (strain WSH-001)</name>
    <dbReference type="NCBI Taxonomy" id="759362"/>
    <lineage>
        <taxon>Bacteria</taxon>
        <taxon>Pseudomonadati</taxon>
        <taxon>Pseudomonadota</taxon>
        <taxon>Alphaproteobacteria</taxon>
        <taxon>Rhodobacterales</taxon>
        <taxon>Roseobacteraceae</taxon>
        <taxon>Ketogulonicigenium</taxon>
    </lineage>
</organism>
<protein>
    <submittedName>
        <fullName evidence="9">Oligopeptide/dipeptide ABC transporter, ATPase subunit</fullName>
    </submittedName>
</protein>
<dbReference type="OrthoDB" id="7957282at2"/>
<sequence length="332" mass="35957">MTKTATKDLALQVAGLNVRFKTLRGVVEAVSDVSFDLPSGSVLALVGESGSGKSVTAKSIMGLVRANHAEVSTRTLQLCGQDLKTMSEEGRRRLRGAQIAMVFQDALSALNPVLSIADQLGELFRIHRQASRREARERAIELLRLVRIPNAEKRVDDYPHQFSGGMRQRLLIAAGIALKPQVLIADEPTTALDVTVQAQILDLLDELRSAMGMSVMIITHDLGVVARIAEEVAVMYGGRIVERAGVEEIFDAPRHPYTAALLASAPRISSRARLTPIQGTTPVLINPKPGCAFAPRCAYATPICVNERPLLTPDGAPHCYACHHPMPEVEHA</sequence>
<comment type="similarity">
    <text evidence="2">Belongs to the ABC transporter superfamily.</text>
</comment>
<dbReference type="Gene3D" id="3.40.50.300">
    <property type="entry name" value="P-loop containing nucleotide triphosphate hydrolases"/>
    <property type="match status" value="1"/>
</dbReference>